<evidence type="ECO:0000256" key="4">
    <source>
        <dbReference type="PIRSR" id="PIRSR633199-2"/>
    </source>
</evidence>
<feature type="binding site" evidence="4">
    <location>
        <position position="245"/>
    </location>
    <ligand>
        <name>substrate</name>
    </ligand>
</feature>
<feature type="binding site" evidence="4">
    <location>
        <position position="65"/>
    </location>
    <ligand>
        <name>substrate</name>
    </ligand>
</feature>
<dbReference type="STRING" id="1122125.GCA_000423185_02834"/>
<evidence type="ECO:0000256" key="2">
    <source>
        <dbReference type="ARBA" id="ARBA00022801"/>
    </source>
</evidence>
<dbReference type="SUPFAM" id="SSF55909">
    <property type="entry name" value="Pentein"/>
    <property type="match status" value="1"/>
</dbReference>
<keyword evidence="2 5" id="KW-0378">Hydrolase</keyword>
<proteinExistence type="inferred from homology"/>
<dbReference type="RefSeq" id="WP_088151054.1">
    <property type="nucleotide sequence ID" value="NZ_NHON01000016.1"/>
</dbReference>
<dbReference type="GO" id="GO:0045429">
    <property type="term" value="P:positive regulation of nitric oxide biosynthetic process"/>
    <property type="evidence" value="ECO:0007669"/>
    <property type="project" value="TreeGrafter"/>
</dbReference>
<keyword evidence="6" id="KW-1185">Reference proteome</keyword>
<reference evidence="6" key="1">
    <citation type="submission" date="2017-05" db="EMBL/GenBank/DDBJ databases">
        <authorList>
            <person name="Macchi M."/>
            <person name="Festa S."/>
            <person name="Coppotelli B.M."/>
            <person name="Morelli I.S."/>
        </authorList>
    </citation>
    <scope>NUCLEOTIDE SEQUENCE [LARGE SCALE GENOMIC DNA]</scope>
    <source>
        <strain evidence="6">I</strain>
    </source>
</reference>
<dbReference type="Proteomes" id="UP000196655">
    <property type="component" value="Unassembled WGS sequence"/>
</dbReference>
<dbReference type="Pfam" id="PF02274">
    <property type="entry name" value="ADI"/>
    <property type="match status" value="1"/>
</dbReference>
<accession>A0A211ZP46</accession>
<dbReference type="Gene3D" id="3.75.10.10">
    <property type="entry name" value="L-arginine/glycine Amidinotransferase, Chain A"/>
    <property type="match status" value="1"/>
</dbReference>
<name>A0A211ZP46_9PROT</name>
<comment type="similarity">
    <text evidence="1">Belongs to the DDAH family.</text>
</comment>
<feature type="active site" description="Proton donor" evidence="3">
    <location>
        <position position="166"/>
    </location>
</feature>
<evidence type="ECO:0000256" key="1">
    <source>
        <dbReference type="ARBA" id="ARBA00008532"/>
    </source>
</evidence>
<sequence>MAEVFRFDRALARQPAASAVDGLRAVDRGAPDMARFRAEHAAYVAALEQAGVAVEVLPPLEGFPDSVFLEDPALTFPEGAILLRPGAPSRLGEAAELAPALAARFGRVLAMEAGFAEGGDVLVTPRAVMIGLSARTDARGAGALAALLAELGRKAEIVTPPPGVLHFKTACSLLDSESVLATEALAGFFPGMRVVRVPEGEEAAANALRVNDVVLVGAAFPRTAEALDRLGYRVVPLQVAETGKLDAGLSCMSLRWGNPA</sequence>
<evidence type="ECO:0000313" key="5">
    <source>
        <dbReference type="EMBL" id="OWJ67045.1"/>
    </source>
</evidence>
<dbReference type="OrthoDB" id="9790596at2"/>
<feature type="binding site" evidence="4">
    <location>
        <position position="135"/>
    </location>
    <ligand>
        <name>substrate</name>
    </ligand>
</feature>
<organism evidence="5 6">
    <name type="scientific">Inquilinus limosus</name>
    <dbReference type="NCBI Taxonomy" id="171674"/>
    <lineage>
        <taxon>Bacteria</taxon>
        <taxon>Pseudomonadati</taxon>
        <taxon>Pseudomonadota</taxon>
        <taxon>Alphaproteobacteria</taxon>
        <taxon>Rhodospirillales</taxon>
        <taxon>Rhodospirillaceae</taxon>
        <taxon>Inquilinus</taxon>
    </lineage>
</organism>
<dbReference type="PANTHER" id="PTHR12737:SF9">
    <property type="entry name" value="DIMETHYLARGININASE"/>
    <property type="match status" value="1"/>
</dbReference>
<dbReference type="GO" id="GO:0016597">
    <property type="term" value="F:amino acid binding"/>
    <property type="evidence" value="ECO:0007669"/>
    <property type="project" value="TreeGrafter"/>
</dbReference>
<gene>
    <name evidence="5" type="ORF">BWR60_10920</name>
</gene>
<dbReference type="GO" id="GO:0016403">
    <property type="term" value="F:dimethylargininase activity"/>
    <property type="evidence" value="ECO:0007669"/>
    <property type="project" value="TreeGrafter"/>
</dbReference>
<feature type="active site" description="Nucleophile" evidence="3">
    <location>
        <position position="251"/>
    </location>
</feature>
<dbReference type="AlphaFoldDB" id="A0A211ZP46"/>
<protein>
    <submittedName>
        <fullName evidence="5">Dimethylarginine dimethylaminohydrolase</fullName>
    </submittedName>
</protein>
<feature type="binding site" evidence="4">
    <location>
        <position position="90"/>
    </location>
    <ligand>
        <name>substrate</name>
    </ligand>
</feature>
<dbReference type="EMBL" id="NHON01000016">
    <property type="protein sequence ID" value="OWJ67045.1"/>
    <property type="molecule type" value="Genomic_DNA"/>
</dbReference>
<feature type="binding site" evidence="4">
    <location>
        <begin position="70"/>
        <end position="71"/>
    </location>
    <ligand>
        <name>substrate</name>
    </ligand>
</feature>
<dbReference type="GO" id="GO:0000052">
    <property type="term" value="P:citrulline metabolic process"/>
    <property type="evidence" value="ECO:0007669"/>
    <property type="project" value="TreeGrafter"/>
</dbReference>
<feature type="binding site" evidence="4">
    <location>
        <position position="23"/>
    </location>
    <ligand>
        <name>substrate</name>
    </ligand>
</feature>
<evidence type="ECO:0000313" key="6">
    <source>
        <dbReference type="Proteomes" id="UP000196655"/>
    </source>
</evidence>
<evidence type="ECO:0000256" key="3">
    <source>
        <dbReference type="PIRSR" id="PIRSR633199-1"/>
    </source>
</evidence>
<dbReference type="InterPro" id="IPR033199">
    <property type="entry name" value="DDAH-like"/>
</dbReference>
<dbReference type="GO" id="GO:0006525">
    <property type="term" value="P:arginine metabolic process"/>
    <property type="evidence" value="ECO:0007669"/>
    <property type="project" value="TreeGrafter"/>
</dbReference>
<dbReference type="PANTHER" id="PTHR12737">
    <property type="entry name" value="DIMETHYLARGININE DIMETHYLAMINOHYDROLASE"/>
    <property type="match status" value="1"/>
</dbReference>
<comment type="caution">
    <text evidence="5">The sequence shown here is derived from an EMBL/GenBank/DDBJ whole genome shotgun (WGS) entry which is preliminary data.</text>
</comment>